<dbReference type="InterPro" id="IPR020602">
    <property type="entry name" value="GTP_CycHdrlase_I_dom"/>
</dbReference>
<evidence type="ECO:0000313" key="12">
    <source>
        <dbReference type="Proteomes" id="UP000007800"/>
    </source>
</evidence>
<feature type="region of interest" description="Disordered" evidence="9">
    <location>
        <begin position="1"/>
        <end position="75"/>
    </location>
</feature>
<dbReference type="GO" id="GO:0008270">
    <property type="term" value="F:zinc ion binding"/>
    <property type="evidence" value="ECO:0007669"/>
    <property type="project" value="TreeGrafter"/>
</dbReference>
<dbReference type="InParanoid" id="C5LDD1"/>
<dbReference type="OrthoDB" id="10268090at2759"/>
<sequence length="259" mass="28427">MTSLAPEVCRQKQEVGGGEAADISRPTRDGTPDDDASLHLTDEDSATKTGRSSASIPESSYTSSTKSGSSTSSIESAARRILESIDGEDADRQGLQKTPMRYARALEFLTKGYSESLEEIVNDAVFDVEPSDNDEMVMVRDIDMFSLCEHHLLPFYGTVDIGYIPRGKVLGLSKLARITEMFSRRLQVQERMTQQIARAVEEAINPMGVAVVIRASHMCMSMRGIQKTSASTTTSCVLGAFRSNPKTRAEFFSLISHKQ</sequence>
<evidence type="ECO:0000259" key="10">
    <source>
        <dbReference type="Pfam" id="PF01227"/>
    </source>
</evidence>
<evidence type="ECO:0000256" key="4">
    <source>
        <dbReference type="ARBA" id="ARBA00017272"/>
    </source>
</evidence>
<dbReference type="InterPro" id="IPR001474">
    <property type="entry name" value="GTP_CycHdrlase_I"/>
</dbReference>
<dbReference type="Gene3D" id="3.30.1130.10">
    <property type="match status" value="1"/>
</dbReference>
<dbReference type="FunFam" id="3.30.1130.10:FF:000012">
    <property type="entry name" value="GTP cyclohydrolase 1"/>
    <property type="match status" value="1"/>
</dbReference>
<dbReference type="GO" id="GO:0006729">
    <property type="term" value="P:tetrahydrobiopterin biosynthetic process"/>
    <property type="evidence" value="ECO:0007669"/>
    <property type="project" value="TreeGrafter"/>
</dbReference>
<dbReference type="PROSITE" id="PS00859">
    <property type="entry name" value="GTP_CYCLOHYDROL_1_1"/>
    <property type="match status" value="1"/>
</dbReference>
<dbReference type="PANTHER" id="PTHR11109:SF7">
    <property type="entry name" value="GTP CYCLOHYDROLASE 1"/>
    <property type="match status" value="1"/>
</dbReference>
<reference evidence="11 12" key="1">
    <citation type="submission" date="2008-07" db="EMBL/GenBank/DDBJ databases">
        <authorList>
            <person name="El-Sayed N."/>
            <person name="Caler E."/>
            <person name="Inman J."/>
            <person name="Amedeo P."/>
            <person name="Hass B."/>
            <person name="Wortman J."/>
        </authorList>
    </citation>
    <scope>NUCLEOTIDE SEQUENCE [LARGE SCALE GENOMIC DNA]</scope>
    <source>
        <strain evidence="12">ATCC 50983 / TXsc</strain>
    </source>
</reference>
<feature type="domain" description="GTP cyclohydrolase I" evidence="10">
    <location>
        <begin position="74"/>
        <end position="255"/>
    </location>
</feature>
<dbReference type="InterPro" id="IPR043134">
    <property type="entry name" value="GTP-CH-I_N"/>
</dbReference>
<dbReference type="AlphaFoldDB" id="C5LDD1"/>
<evidence type="ECO:0000256" key="6">
    <source>
        <dbReference type="ARBA" id="ARBA00022801"/>
    </source>
</evidence>
<dbReference type="GO" id="GO:0046654">
    <property type="term" value="P:tetrahydrofolate biosynthetic process"/>
    <property type="evidence" value="ECO:0007669"/>
    <property type="project" value="InterPro"/>
</dbReference>
<keyword evidence="5" id="KW-0547">Nucleotide-binding</keyword>
<accession>C5LDD1</accession>
<dbReference type="NCBIfam" id="TIGR00063">
    <property type="entry name" value="folE"/>
    <property type="match status" value="1"/>
</dbReference>
<name>C5LDD1_PERM5</name>
<dbReference type="InterPro" id="IPR018234">
    <property type="entry name" value="GTP_CycHdrlase_I_CS"/>
</dbReference>
<dbReference type="PANTHER" id="PTHR11109">
    <property type="entry name" value="GTP CYCLOHYDROLASE I"/>
    <property type="match status" value="1"/>
</dbReference>
<evidence type="ECO:0000256" key="8">
    <source>
        <dbReference type="ARBA" id="ARBA00030854"/>
    </source>
</evidence>
<dbReference type="CDD" id="cd00642">
    <property type="entry name" value="GTP_cyclohydro1"/>
    <property type="match status" value="1"/>
</dbReference>
<organism evidence="12">
    <name type="scientific">Perkinsus marinus (strain ATCC 50983 / TXsc)</name>
    <dbReference type="NCBI Taxonomy" id="423536"/>
    <lineage>
        <taxon>Eukaryota</taxon>
        <taxon>Sar</taxon>
        <taxon>Alveolata</taxon>
        <taxon>Perkinsozoa</taxon>
        <taxon>Perkinsea</taxon>
        <taxon>Perkinsida</taxon>
        <taxon>Perkinsidae</taxon>
        <taxon>Perkinsus</taxon>
    </lineage>
</organism>
<dbReference type="GO" id="GO:0003934">
    <property type="term" value="F:GTP cyclohydrolase I activity"/>
    <property type="evidence" value="ECO:0007669"/>
    <property type="project" value="UniProtKB-EC"/>
</dbReference>
<dbReference type="PROSITE" id="PS00860">
    <property type="entry name" value="GTP_CYCLOHYDROL_1_2"/>
    <property type="match status" value="1"/>
</dbReference>
<keyword evidence="7" id="KW-0342">GTP-binding</keyword>
<dbReference type="OMA" id="LGRFHDD"/>
<proteinExistence type="inferred from homology"/>
<evidence type="ECO:0000256" key="3">
    <source>
        <dbReference type="ARBA" id="ARBA00012715"/>
    </source>
</evidence>
<dbReference type="HAMAP" id="MF_00223">
    <property type="entry name" value="FolE"/>
    <property type="match status" value="1"/>
</dbReference>
<evidence type="ECO:0000256" key="1">
    <source>
        <dbReference type="ARBA" id="ARBA00005080"/>
    </source>
</evidence>
<dbReference type="GeneID" id="9050829"/>
<dbReference type="InterPro" id="IPR043133">
    <property type="entry name" value="GTP-CH-I_C/QueF"/>
</dbReference>
<dbReference type="UniPathway" id="UPA00848">
    <property type="reaction ID" value="UER00151"/>
</dbReference>
<dbReference type="RefSeq" id="XP_002773446.1">
    <property type="nucleotide sequence ID" value="XM_002773400.1"/>
</dbReference>
<feature type="compositionally biased region" description="Low complexity" evidence="9">
    <location>
        <begin position="52"/>
        <end position="75"/>
    </location>
</feature>
<keyword evidence="6 11" id="KW-0378">Hydrolase</keyword>
<dbReference type="GO" id="GO:0005525">
    <property type="term" value="F:GTP binding"/>
    <property type="evidence" value="ECO:0007669"/>
    <property type="project" value="UniProtKB-KW"/>
</dbReference>
<evidence type="ECO:0000256" key="2">
    <source>
        <dbReference type="ARBA" id="ARBA00008085"/>
    </source>
</evidence>
<dbReference type="GO" id="GO:0005737">
    <property type="term" value="C:cytoplasm"/>
    <property type="evidence" value="ECO:0007669"/>
    <property type="project" value="TreeGrafter"/>
</dbReference>
<dbReference type="Gene3D" id="1.10.286.10">
    <property type="match status" value="1"/>
</dbReference>
<keyword evidence="12" id="KW-1185">Reference proteome</keyword>
<feature type="compositionally biased region" description="Basic and acidic residues" evidence="9">
    <location>
        <begin position="25"/>
        <end position="46"/>
    </location>
</feature>
<dbReference type="EC" id="3.5.4.16" evidence="3"/>
<evidence type="ECO:0000256" key="9">
    <source>
        <dbReference type="SAM" id="MobiDB-lite"/>
    </source>
</evidence>
<dbReference type="SUPFAM" id="SSF55620">
    <property type="entry name" value="Tetrahydrobiopterin biosynthesis enzymes-like"/>
    <property type="match status" value="1"/>
</dbReference>
<protein>
    <recommendedName>
        <fullName evidence="4">GTP cyclohydrolase 1</fullName>
        <ecNumber evidence="3">3.5.4.16</ecNumber>
    </recommendedName>
    <alternativeName>
        <fullName evidence="8">GTP cyclohydrolase I</fullName>
    </alternativeName>
</protein>
<evidence type="ECO:0000256" key="7">
    <source>
        <dbReference type="ARBA" id="ARBA00023134"/>
    </source>
</evidence>
<dbReference type="EMBL" id="GG680969">
    <property type="protein sequence ID" value="EER05262.1"/>
    <property type="molecule type" value="Genomic_DNA"/>
</dbReference>
<dbReference type="Proteomes" id="UP000007800">
    <property type="component" value="Unassembled WGS sequence"/>
</dbReference>
<comment type="similarity">
    <text evidence="2">Belongs to the GTP cyclohydrolase I family.</text>
</comment>
<dbReference type="Pfam" id="PF01227">
    <property type="entry name" value="GTP_cyclohydroI"/>
    <property type="match status" value="1"/>
</dbReference>
<evidence type="ECO:0000313" key="11">
    <source>
        <dbReference type="EMBL" id="EER05262.1"/>
    </source>
</evidence>
<dbReference type="NCBIfam" id="NF006826">
    <property type="entry name" value="PRK09347.1-3"/>
    <property type="match status" value="1"/>
</dbReference>
<dbReference type="NCBIfam" id="NF006825">
    <property type="entry name" value="PRK09347.1-2"/>
    <property type="match status" value="1"/>
</dbReference>
<comment type="pathway">
    <text evidence="1">Cofactor biosynthesis; 7,8-dihydroneopterin triphosphate biosynthesis; 7,8-dihydroneopterin triphosphate from GTP: step 1/1.</text>
</comment>
<evidence type="ECO:0000256" key="5">
    <source>
        <dbReference type="ARBA" id="ARBA00022741"/>
    </source>
</evidence>
<gene>
    <name evidence="11" type="ORF">Pmar_PMAR027903</name>
</gene>